<keyword evidence="1" id="KW-0812">Transmembrane</keyword>
<keyword evidence="3" id="KW-1185">Reference proteome</keyword>
<feature type="transmembrane region" description="Helical" evidence="1">
    <location>
        <begin position="263"/>
        <end position="280"/>
    </location>
</feature>
<organism evidence="2 3">
    <name type="scientific">Daphnia magna</name>
    <dbReference type="NCBI Taxonomy" id="35525"/>
    <lineage>
        <taxon>Eukaryota</taxon>
        <taxon>Metazoa</taxon>
        <taxon>Ecdysozoa</taxon>
        <taxon>Arthropoda</taxon>
        <taxon>Crustacea</taxon>
        <taxon>Branchiopoda</taxon>
        <taxon>Diplostraca</taxon>
        <taxon>Cladocera</taxon>
        <taxon>Anomopoda</taxon>
        <taxon>Daphniidae</taxon>
        <taxon>Daphnia</taxon>
    </lineage>
</organism>
<dbReference type="EMBL" id="JAOYFB010000040">
    <property type="protein sequence ID" value="KAK4037792.1"/>
    <property type="molecule type" value="Genomic_DNA"/>
</dbReference>
<proteinExistence type="predicted"/>
<accession>A0ABR0B7X9</accession>
<keyword evidence="1" id="KW-1133">Transmembrane helix</keyword>
<dbReference type="Proteomes" id="UP001234178">
    <property type="component" value="Unassembled WGS sequence"/>
</dbReference>
<evidence type="ECO:0000313" key="3">
    <source>
        <dbReference type="Proteomes" id="UP001234178"/>
    </source>
</evidence>
<comment type="caution">
    <text evidence="2">The sequence shown here is derived from an EMBL/GenBank/DDBJ whole genome shotgun (WGS) entry which is preliminary data.</text>
</comment>
<evidence type="ECO:0000256" key="1">
    <source>
        <dbReference type="SAM" id="Phobius"/>
    </source>
</evidence>
<evidence type="ECO:0000313" key="2">
    <source>
        <dbReference type="EMBL" id="KAK4037792.1"/>
    </source>
</evidence>
<reference evidence="2 3" key="1">
    <citation type="journal article" date="2023" name="Nucleic Acids Res.">
        <title>The hologenome of Daphnia magna reveals possible DNA methylation and microbiome-mediated evolution of the host genome.</title>
        <authorList>
            <person name="Chaturvedi A."/>
            <person name="Li X."/>
            <person name="Dhandapani V."/>
            <person name="Marshall H."/>
            <person name="Kissane S."/>
            <person name="Cuenca-Cambronero M."/>
            <person name="Asole G."/>
            <person name="Calvet F."/>
            <person name="Ruiz-Romero M."/>
            <person name="Marangio P."/>
            <person name="Guigo R."/>
            <person name="Rago D."/>
            <person name="Mirbahai L."/>
            <person name="Eastwood N."/>
            <person name="Colbourne J.K."/>
            <person name="Zhou J."/>
            <person name="Mallon E."/>
            <person name="Orsini L."/>
        </authorList>
    </citation>
    <scope>NUCLEOTIDE SEQUENCE [LARGE SCALE GENOMIC DNA]</scope>
    <source>
        <strain evidence="2">LRV0_1</strain>
    </source>
</reference>
<keyword evidence="1" id="KW-0472">Membrane</keyword>
<gene>
    <name evidence="2" type="ORF">OUZ56_029821</name>
</gene>
<protein>
    <submittedName>
        <fullName evidence="2">Uncharacterized protein</fullName>
    </submittedName>
</protein>
<sequence>MHDFVLGAGQQLEQTQVPTKSNDQCPLNLIWNSGIAVIHICQVVLVVGLQVWSFKVVDEKICSSVIASATTRMADLQNGVLVICHLAPGSRFNSNILVRENQHTYQKNNLDAGGFRCSKSKNGSPARLLALEDGTYFMTTGHDGHDNKEDHLKNPEVPIAYDANLERAMQRARRSAQPPVPQTIDEADASLIASELYNKTADGTSNFYHGRISTPAGTALGFISVVMLPLLRTSEEIACDGTFATLPLLFSQLFTLHVSAYRYDYLLFFLHIFLLAYAVMSEKTKSLYQLILDRILHVLRTVPGEGVGIIRMVSD</sequence>
<name>A0ABR0B7X9_9CRUS</name>